<evidence type="ECO:0000313" key="3">
    <source>
        <dbReference type="Proteomes" id="UP001365405"/>
    </source>
</evidence>
<gene>
    <name evidence="2" type="ORF">AACH10_03480</name>
</gene>
<dbReference type="EMBL" id="JBBUTH010000001">
    <property type="protein sequence ID" value="MEK8049292.1"/>
    <property type="molecule type" value="Genomic_DNA"/>
</dbReference>
<reference evidence="2 3" key="1">
    <citation type="submission" date="2024-04" db="EMBL/GenBank/DDBJ databases">
        <title>Novel species of the genus Ideonella isolated from streams.</title>
        <authorList>
            <person name="Lu H."/>
        </authorList>
    </citation>
    <scope>NUCLEOTIDE SEQUENCE [LARGE SCALE GENOMIC DNA]</scope>
    <source>
        <strain evidence="2 3">DXS22W</strain>
    </source>
</reference>
<accession>A0ABU9CFD6</accession>
<dbReference type="PANTHER" id="PTHR43317">
    <property type="entry name" value="THERMOSPERMINE SYNTHASE ACAULIS5"/>
    <property type="match status" value="1"/>
</dbReference>
<dbReference type="RefSeq" id="WP_341408962.1">
    <property type="nucleotide sequence ID" value="NZ_JBBUTH010000001.1"/>
</dbReference>
<organism evidence="2 3">
    <name type="scientific">Pseudaquabacterium inlustre</name>
    <dbReference type="NCBI Taxonomy" id="2984192"/>
    <lineage>
        <taxon>Bacteria</taxon>
        <taxon>Pseudomonadati</taxon>
        <taxon>Pseudomonadota</taxon>
        <taxon>Betaproteobacteria</taxon>
        <taxon>Burkholderiales</taxon>
        <taxon>Sphaerotilaceae</taxon>
        <taxon>Pseudaquabacterium</taxon>
    </lineage>
</organism>
<evidence type="ECO:0000313" key="2">
    <source>
        <dbReference type="EMBL" id="MEK8049292.1"/>
    </source>
</evidence>
<proteinExistence type="predicted"/>
<dbReference type="Proteomes" id="UP001365405">
    <property type="component" value="Unassembled WGS sequence"/>
</dbReference>
<dbReference type="SUPFAM" id="SSF53335">
    <property type="entry name" value="S-adenosyl-L-methionine-dependent methyltransferases"/>
    <property type="match status" value="1"/>
</dbReference>
<sequence length="266" mass="29363">MSTKKKAARQQDLAGATISEFDGVRYLHLGTEWVQGAMRIRSPKKLELEYIQRMMAWMLWREAGTLGSDAGCAVQLGLGAGAITRFTHQELRWPTTVVEINPTVLAANRLWFHLPPEDDRLTIFEADAGHWVQHGVVPGRVDVLCVDLYDHEAAAPVLDDEAFYAACRDMLAEGGLMTVNLFGRDASFERSAARIAAAFGSDQLWQLAPTKEGNTIVVAGRGVVVPDRDTLNRRADAIEAAFKLPARKWLRLVRPYRPGESAGPPA</sequence>
<dbReference type="PANTHER" id="PTHR43317:SF1">
    <property type="entry name" value="THERMOSPERMINE SYNTHASE ACAULIS5"/>
    <property type="match status" value="1"/>
</dbReference>
<keyword evidence="3" id="KW-1185">Reference proteome</keyword>
<comment type="caution">
    <text evidence="2">The sequence shown here is derived from an EMBL/GenBank/DDBJ whole genome shotgun (WGS) entry which is preliminary data.</text>
</comment>
<name>A0ABU9CFD6_9BURK</name>
<keyword evidence="1" id="KW-0620">Polyamine biosynthesis</keyword>
<dbReference type="Gene3D" id="3.40.50.150">
    <property type="entry name" value="Vaccinia Virus protein VP39"/>
    <property type="match status" value="1"/>
</dbReference>
<dbReference type="InterPro" id="IPR029063">
    <property type="entry name" value="SAM-dependent_MTases_sf"/>
</dbReference>
<evidence type="ECO:0000256" key="1">
    <source>
        <dbReference type="ARBA" id="ARBA00023115"/>
    </source>
</evidence>
<protein>
    <submittedName>
        <fullName evidence="2">Spermidine synthase</fullName>
    </submittedName>
</protein>